<dbReference type="OrthoDB" id="9804315at2"/>
<protein>
    <recommendedName>
        <fullName evidence="3 8">Dihydrofolate reductase</fullName>
        <ecNumber evidence="3 8">1.5.1.3</ecNumber>
    </recommendedName>
</protein>
<comment type="caution">
    <text evidence="11">The sequence shown here is derived from an EMBL/GenBank/DDBJ whole genome shotgun (WGS) entry which is preliminary data.</text>
</comment>
<accession>W6M1W4</accession>
<keyword evidence="5 8" id="KW-0521">NADP</keyword>
<dbReference type="PROSITE" id="PS51330">
    <property type="entry name" value="DHFR_2"/>
    <property type="match status" value="1"/>
</dbReference>
<comment type="catalytic activity">
    <reaction evidence="8">
        <text>(6S)-5,6,7,8-tetrahydrofolate + NADP(+) = 7,8-dihydrofolate + NADPH + H(+)</text>
        <dbReference type="Rhea" id="RHEA:15009"/>
        <dbReference type="ChEBI" id="CHEBI:15378"/>
        <dbReference type="ChEBI" id="CHEBI:57451"/>
        <dbReference type="ChEBI" id="CHEBI:57453"/>
        <dbReference type="ChEBI" id="CHEBI:57783"/>
        <dbReference type="ChEBI" id="CHEBI:58349"/>
        <dbReference type="EC" id="1.5.1.3"/>
    </reaction>
</comment>
<dbReference type="Gene3D" id="3.40.430.10">
    <property type="entry name" value="Dihydrofolate Reductase, subunit A"/>
    <property type="match status" value="1"/>
</dbReference>
<dbReference type="PIRSF" id="PIRSF000194">
    <property type="entry name" value="DHFR"/>
    <property type="match status" value="1"/>
</dbReference>
<proteinExistence type="inferred from homology"/>
<evidence type="ECO:0000256" key="5">
    <source>
        <dbReference type="ARBA" id="ARBA00022857"/>
    </source>
</evidence>
<comment type="function">
    <text evidence="7 8">Key enzyme in folate metabolism. Catalyzes an essential reaction for de novo glycine and purine synthesis, and for DNA precursor synthesis.</text>
</comment>
<comment type="similarity">
    <text evidence="2 8 9">Belongs to the dihydrofolate reductase family.</text>
</comment>
<dbReference type="InterPro" id="IPR012259">
    <property type="entry name" value="DHFR"/>
</dbReference>
<reference evidence="11" key="1">
    <citation type="submission" date="2013-07" db="EMBL/GenBank/DDBJ databases">
        <authorList>
            <person name="McIlroy S."/>
        </authorList>
    </citation>
    <scope>NUCLEOTIDE SEQUENCE [LARGE SCALE GENOMIC DNA]</scope>
    <source>
        <strain evidence="11">Run_A_D11</strain>
    </source>
</reference>
<dbReference type="EMBL" id="CBTJ020000020">
    <property type="protein sequence ID" value="CDI01432.1"/>
    <property type="molecule type" value="Genomic_DNA"/>
</dbReference>
<dbReference type="PRINTS" id="PR00070">
    <property type="entry name" value="DHFR"/>
</dbReference>
<dbReference type="SUPFAM" id="SSF53597">
    <property type="entry name" value="Dihydrofolate reductase-like"/>
    <property type="match status" value="1"/>
</dbReference>
<dbReference type="PANTHER" id="PTHR48069:SF3">
    <property type="entry name" value="DIHYDROFOLATE REDUCTASE"/>
    <property type="match status" value="1"/>
</dbReference>
<dbReference type="GO" id="GO:0046452">
    <property type="term" value="P:dihydrofolate metabolic process"/>
    <property type="evidence" value="ECO:0007669"/>
    <property type="project" value="TreeGrafter"/>
</dbReference>
<dbReference type="NCBIfam" id="NF008037">
    <property type="entry name" value="PRK10769.1"/>
    <property type="match status" value="1"/>
</dbReference>
<evidence type="ECO:0000256" key="3">
    <source>
        <dbReference type="ARBA" id="ARBA00012856"/>
    </source>
</evidence>
<evidence type="ECO:0000256" key="2">
    <source>
        <dbReference type="ARBA" id="ARBA00009539"/>
    </source>
</evidence>
<dbReference type="UniPathway" id="UPA00077">
    <property type="reaction ID" value="UER00158"/>
</dbReference>
<evidence type="ECO:0000256" key="7">
    <source>
        <dbReference type="ARBA" id="ARBA00025067"/>
    </source>
</evidence>
<dbReference type="GO" id="GO:0006730">
    <property type="term" value="P:one-carbon metabolic process"/>
    <property type="evidence" value="ECO:0007669"/>
    <property type="project" value="UniProtKB-KW"/>
</dbReference>
<dbReference type="Pfam" id="PF00186">
    <property type="entry name" value="DHFR_1"/>
    <property type="match status" value="1"/>
</dbReference>
<evidence type="ECO:0000256" key="8">
    <source>
        <dbReference type="PIRNR" id="PIRNR000194"/>
    </source>
</evidence>
<dbReference type="AlphaFoldDB" id="W6M1W4"/>
<dbReference type="GO" id="GO:0046654">
    <property type="term" value="P:tetrahydrofolate biosynthetic process"/>
    <property type="evidence" value="ECO:0007669"/>
    <property type="project" value="UniProtKB-UniPathway"/>
</dbReference>
<keyword evidence="12" id="KW-1185">Reference proteome</keyword>
<organism evidence="11 12">
    <name type="scientific">Candidatus Competibacter denitrificans Run_A_D11</name>
    <dbReference type="NCBI Taxonomy" id="1400863"/>
    <lineage>
        <taxon>Bacteria</taxon>
        <taxon>Pseudomonadati</taxon>
        <taxon>Pseudomonadota</taxon>
        <taxon>Gammaproteobacteria</taxon>
        <taxon>Candidatus Competibacteraceae</taxon>
        <taxon>Candidatus Competibacter</taxon>
    </lineage>
</organism>
<comment type="pathway">
    <text evidence="1 8">Cofactor biosynthesis; tetrahydrofolate biosynthesis; 5,6,7,8-tetrahydrofolate from 7,8-dihydrofolate: step 1/1.</text>
</comment>
<sequence>MTPQLSLVAALARNGVIGRDNRLPWHLPADLRFFKQTTMGKPLLMGRRTWESIGRPLPGRPMIVLTDDRRYHAAGCTVVHSLAEALTAAGAVPEIMVIGGAILFQQTLPLAKRLYLTQVEADVPGDTWFPDWNPAEWALVWEDAHPADEKHTWPFRFQRWERLDR</sequence>
<dbReference type="RefSeq" id="WP_048670545.1">
    <property type="nucleotide sequence ID" value="NZ_CBTJ020000020.1"/>
</dbReference>
<dbReference type="Proteomes" id="UP000035760">
    <property type="component" value="Unassembled WGS sequence"/>
</dbReference>
<feature type="domain" description="DHFR" evidence="10">
    <location>
        <begin position="4"/>
        <end position="162"/>
    </location>
</feature>
<dbReference type="InterPro" id="IPR001796">
    <property type="entry name" value="DHFR_dom"/>
</dbReference>
<dbReference type="GO" id="GO:0070401">
    <property type="term" value="F:NADP+ binding"/>
    <property type="evidence" value="ECO:0007669"/>
    <property type="project" value="UniProtKB-ARBA"/>
</dbReference>
<evidence type="ECO:0000313" key="12">
    <source>
        <dbReference type="Proteomes" id="UP000035760"/>
    </source>
</evidence>
<gene>
    <name evidence="11" type="primary">folA</name>
    <name evidence="11" type="ORF">BN873_150220</name>
</gene>
<dbReference type="GO" id="GO:0005829">
    <property type="term" value="C:cytosol"/>
    <property type="evidence" value="ECO:0007669"/>
    <property type="project" value="TreeGrafter"/>
</dbReference>
<dbReference type="STRING" id="1400863.BN873_150220"/>
<dbReference type="PROSITE" id="PS00075">
    <property type="entry name" value="DHFR_1"/>
    <property type="match status" value="1"/>
</dbReference>
<reference evidence="11" key="2">
    <citation type="submission" date="2014-03" db="EMBL/GenBank/DDBJ databases">
        <title>Candidatus Competibacter-lineage genomes retrieved from metagenomes reveal functional metabolic diversity.</title>
        <authorList>
            <person name="McIlroy S.J."/>
            <person name="Albertsen M."/>
            <person name="Andresen E.K."/>
            <person name="Saunders A.M."/>
            <person name="Kristiansen R."/>
            <person name="Stokholm-Bjerregaard M."/>
            <person name="Nielsen K.L."/>
            <person name="Nielsen P.H."/>
        </authorList>
    </citation>
    <scope>NUCLEOTIDE SEQUENCE</scope>
    <source>
        <strain evidence="11">Run_A_D11</strain>
    </source>
</reference>
<evidence type="ECO:0000256" key="1">
    <source>
        <dbReference type="ARBA" id="ARBA00004903"/>
    </source>
</evidence>
<dbReference type="EC" id="1.5.1.3" evidence="3 8"/>
<dbReference type="GO" id="GO:0004146">
    <property type="term" value="F:dihydrofolate reductase activity"/>
    <property type="evidence" value="ECO:0007669"/>
    <property type="project" value="UniProtKB-EC"/>
</dbReference>
<dbReference type="GO" id="GO:0046655">
    <property type="term" value="P:folic acid metabolic process"/>
    <property type="evidence" value="ECO:0007669"/>
    <property type="project" value="TreeGrafter"/>
</dbReference>
<evidence type="ECO:0000256" key="4">
    <source>
        <dbReference type="ARBA" id="ARBA00022563"/>
    </source>
</evidence>
<name>W6M1W4_9GAMM</name>
<evidence type="ECO:0000313" key="11">
    <source>
        <dbReference type="EMBL" id="CDI01432.1"/>
    </source>
</evidence>
<dbReference type="InterPro" id="IPR017925">
    <property type="entry name" value="DHFR_CS"/>
</dbReference>
<keyword evidence="4 8" id="KW-0554">One-carbon metabolism</keyword>
<dbReference type="InterPro" id="IPR024072">
    <property type="entry name" value="DHFR-like_dom_sf"/>
</dbReference>
<dbReference type="CDD" id="cd00209">
    <property type="entry name" value="DHFR"/>
    <property type="match status" value="1"/>
</dbReference>
<evidence type="ECO:0000256" key="6">
    <source>
        <dbReference type="ARBA" id="ARBA00023002"/>
    </source>
</evidence>
<keyword evidence="6 8" id="KW-0560">Oxidoreductase</keyword>
<evidence type="ECO:0000259" key="10">
    <source>
        <dbReference type="PROSITE" id="PS51330"/>
    </source>
</evidence>
<dbReference type="FunFam" id="3.40.430.10:FF:000001">
    <property type="entry name" value="Dihydrofolate reductase"/>
    <property type="match status" value="1"/>
</dbReference>
<dbReference type="PANTHER" id="PTHR48069">
    <property type="entry name" value="DIHYDROFOLATE REDUCTASE"/>
    <property type="match status" value="1"/>
</dbReference>
<evidence type="ECO:0000256" key="9">
    <source>
        <dbReference type="RuleBase" id="RU004474"/>
    </source>
</evidence>